<evidence type="ECO:0000313" key="4">
    <source>
        <dbReference type="Proteomes" id="UP000824267"/>
    </source>
</evidence>
<keyword evidence="1 2" id="KW-0690">Ribosome biogenesis</keyword>
<dbReference type="Gene3D" id="3.30.300.20">
    <property type="match status" value="1"/>
</dbReference>
<dbReference type="AlphaFoldDB" id="A0A9D1RIM4"/>
<comment type="similarity">
    <text evidence="2">Belongs to the RbfA family.</text>
</comment>
<name>A0A9D1RIM4_9BACT</name>
<reference evidence="3" key="2">
    <citation type="submission" date="2021-04" db="EMBL/GenBank/DDBJ databases">
        <authorList>
            <person name="Gilroy R."/>
        </authorList>
    </citation>
    <scope>NUCLEOTIDE SEQUENCE</scope>
    <source>
        <strain evidence="3">Gambia16-930</strain>
    </source>
</reference>
<dbReference type="HAMAP" id="MF_00003">
    <property type="entry name" value="RbfA"/>
    <property type="match status" value="1"/>
</dbReference>
<dbReference type="GO" id="GO:0043024">
    <property type="term" value="F:ribosomal small subunit binding"/>
    <property type="evidence" value="ECO:0007669"/>
    <property type="project" value="TreeGrafter"/>
</dbReference>
<dbReference type="SUPFAM" id="SSF89919">
    <property type="entry name" value="Ribosome-binding factor A, RbfA"/>
    <property type="match status" value="1"/>
</dbReference>
<comment type="caution">
    <text evidence="3">The sequence shown here is derived from an EMBL/GenBank/DDBJ whole genome shotgun (WGS) entry which is preliminary data.</text>
</comment>
<dbReference type="EMBL" id="DXGG01000237">
    <property type="protein sequence ID" value="HIW88105.1"/>
    <property type="molecule type" value="Genomic_DNA"/>
</dbReference>
<protein>
    <recommendedName>
        <fullName evidence="2">Ribosome-binding factor A</fullName>
    </recommendedName>
</protein>
<dbReference type="Proteomes" id="UP000824267">
    <property type="component" value="Unassembled WGS sequence"/>
</dbReference>
<accession>A0A9D1RIM4</accession>
<reference evidence="3" key="1">
    <citation type="journal article" date="2021" name="PeerJ">
        <title>Extensive microbial diversity within the chicken gut microbiome revealed by metagenomics and culture.</title>
        <authorList>
            <person name="Gilroy R."/>
            <person name="Ravi A."/>
            <person name="Getino M."/>
            <person name="Pursley I."/>
            <person name="Horton D.L."/>
            <person name="Alikhan N.F."/>
            <person name="Baker D."/>
            <person name="Gharbi K."/>
            <person name="Hall N."/>
            <person name="Watson M."/>
            <person name="Adriaenssens E.M."/>
            <person name="Foster-Nyarko E."/>
            <person name="Jarju S."/>
            <person name="Secka A."/>
            <person name="Antonio M."/>
            <person name="Oren A."/>
            <person name="Chaudhuri R.R."/>
            <person name="La Ragione R."/>
            <person name="Hildebrand F."/>
            <person name="Pallen M.J."/>
        </authorList>
    </citation>
    <scope>NUCLEOTIDE SEQUENCE</scope>
    <source>
        <strain evidence="3">Gambia16-930</strain>
    </source>
</reference>
<sequence length="114" mass="12971">MDKNRLEKVARLIQKDMGDILRLEAKNLFNGAMITVTKVRVSADLSIAKIYVSIFTLGGTDGESILQLIKENTKSLRNSLATRERNQLRIIPELVFFIDDSLDYSENIDRLLKS</sequence>
<keyword evidence="2" id="KW-0963">Cytoplasm</keyword>
<dbReference type="NCBIfam" id="TIGR00082">
    <property type="entry name" value="rbfA"/>
    <property type="match status" value="1"/>
</dbReference>
<evidence type="ECO:0000256" key="1">
    <source>
        <dbReference type="ARBA" id="ARBA00022517"/>
    </source>
</evidence>
<dbReference type="PANTHER" id="PTHR33515">
    <property type="entry name" value="RIBOSOME-BINDING FACTOR A, CHLOROPLASTIC-RELATED"/>
    <property type="match status" value="1"/>
</dbReference>
<dbReference type="PANTHER" id="PTHR33515:SF1">
    <property type="entry name" value="RIBOSOME-BINDING FACTOR A, CHLOROPLASTIC-RELATED"/>
    <property type="match status" value="1"/>
</dbReference>
<comment type="subcellular location">
    <subcellularLocation>
        <location evidence="2">Cytoplasm</location>
    </subcellularLocation>
</comment>
<evidence type="ECO:0000256" key="2">
    <source>
        <dbReference type="HAMAP-Rule" id="MF_00003"/>
    </source>
</evidence>
<organism evidence="3 4">
    <name type="scientific">Candidatus Onthomorpha intestinigallinarum</name>
    <dbReference type="NCBI Taxonomy" id="2840880"/>
    <lineage>
        <taxon>Bacteria</taxon>
        <taxon>Pseudomonadati</taxon>
        <taxon>Bacteroidota</taxon>
        <taxon>Bacteroidia</taxon>
        <taxon>Bacteroidales</taxon>
        <taxon>Candidatus Onthomorpha</taxon>
    </lineage>
</organism>
<dbReference type="InterPro" id="IPR023799">
    <property type="entry name" value="RbfA_dom_sf"/>
</dbReference>
<comment type="function">
    <text evidence="2">One of several proteins that assist in the late maturation steps of the functional core of the 30S ribosomal subunit. Associates with free 30S ribosomal subunits (but not with 30S subunits that are part of 70S ribosomes or polysomes). Required for efficient processing of 16S rRNA. May interact with the 5'-terminal helix region of 16S rRNA.</text>
</comment>
<dbReference type="GO" id="GO:0030490">
    <property type="term" value="P:maturation of SSU-rRNA"/>
    <property type="evidence" value="ECO:0007669"/>
    <property type="project" value="UniProtKB-UniRule"/>
</dbReference>
<gene>
    <name evidence="2 3" type="primary">rbfA</name>
    <name evidence="3" type="ORF">IAC47_07565</name>
</gene>
<proteinExistence type="inferred from homology"/>
<evidence type="ECO:0000313" key="3">
    <source>
        <dbReference type="EMBL" id="HIW88105.1"/>
    </source>
</evidence>
<dbReference type="InterPro" id="IPR015946">
    <property type="entry name" value="KH_dom-like_a/b"/>
</dbReference>
<dbReference type="InterPro" id="IPR000238">
    <property type="entry name" value="RbfA"/>
</dbReference>
<dbReference type="Pfam" id="PF02033">
    <property type="entry name" value="RBFA"/>
    <property type="match status" value="1"/>
</dbReference>
<comment type="subunit">
    <text evidence="2">Monomer. Binds 30S ribosomal subunits, but not 50S ribosomal subunits or 70S ribosomes.</text>
</comment>
<dbReference type="GO" id="GO:0005829">
    <property type="term" value="C:cytosol"/>
    <property type="evidence" value="ECO:0007669"/>
    <property type="project" value="TreeGrafter"/>
</dbReference>